<keyword evidence="11 14" id="KW-1133">Transmembrane helix</keyword>
<keyword evidence="9 16" id="KW-0418">Kinase</keyword>
<dbReference type="InterPro" id="IPR033463">
    <property type="entry name" value="sCache_3"/>
</dbReference>
<evidence type="ECO:0000256" key="12">
    <source>
        <dbReference type="ARBA" id="ARBA00023012"/>
    </source>
</evidence>
<dbReference type="Pfam" id="PF02518">
    <property type="entry name" value="HATPase_c"/>
    <property type="match status" value="1"/>
</dbReference>
<dbReference type="Gene3D" id="3.30.565.10">
    <property type="entry name" value="Histidine kinase-like ATPase, C-terminal domain"/>
    <property type="match status" value="1"/>
</dbReference>
<dbReference type="InterPro" id="IPR005467">
    <property type="entry name" value="His_kinase_dom"/>
</dbReference>
<dbReference type="Proteomes" id="UP000252167">
    <property type="component" value="Unassembled WGS sequence"/>
</dbReference>
<comment type="caution">
    <text evidence="16">The sequence shown here is derived from an EMBL/GenBank/DDBJ whole genome shotgun (WGS) entry which is preliminary data.</text>
</comment>
<dbReference type="RefSeq" id="WP_052772298.1">
    <property type="nucleotide sequence ID" value="NZ_CM125969.1"/>
</dbReference>
<dbReference type="InterPro" id="IPR035965">
    <property type="entry name" value="PAS-like_dom_sf"/>
</dbReference>
<dbReference type="CDD" id="cd00130">
    <property type="entry name" value="PAS"/>
    <property type="match status" value="1"/>
</dbReference>
<keyword evidence="17" id="KW-1185">Reference proteome</keyword>
<dbReference type="PROSITE" id="PS50109">
    <property type="entry name" value="HIS_KIN"/>
    <property type="match status" value="1"/>
</dbReference>
<dbReference type="EMBL" id="POAF01000008">
    <property type="protein sequence ID" value="RBL99357.1"/>
    <property type="molecule type" value="Genomic_DNA"/>
</dbReference>
<dbReference type="GO" id="GO:0005524">
    <property type="term" value="F:ATP binding"/>
    <property type="evidence" value="ECO:0007669"/>
    <property type="project" value="UniProtKB-KW"/>
</dbReference>
<evidence type="ECO:0000256" key="4">
    <source>
        <dbReference type="ARBA" id="ARBA00022475"/>
    </source>
</evidence>
<sequence>MSIVRAFVIFISVEFILVTHTSAATAGRPRGGHAKGEALTDHFADHPLPRPLDSRNDPAPLTRDGWSFAVLIFSAQMLVVLLVVAGLAIATYQQQNRVILEDKQSTVAAISITLANDPFVSQALAGKNPTEQLQPYANEILNRAPVVDFITIMTPDRIRVTHPDPEQIGRPYSGSTSQALHGEVYNEQAVGTLGNSVRTIAPVYHQGRLVGMVSTGITLHNLQLIYRSEIPQILLVSALTLLLAGFSAWFFSRYVNQATLGFGPHGLRRLYAFYFSALHSVREGLVLLDRRHRIVLYNQEAARLLGLPEEVPGEGMDPQEVQMPETLRELMVTGRSCKDEIHLGAHTVLSVSQGPAKLTNTNLPRVGGSWRGWFGIQPLTGQVLTLRDLTEVQELAGELQSLKTFSTALRAQTHEHANRLHTIATLIENGKVDQALAFAVDDRQHSQQLTDAIVHSIDDVYLSSLLVAKAAQAHERGIQLDISAQGVMPTDAFAATDIVTIVGNLLDNALDVSVGTEDATVWVEVTALDDELIISVADSGPGIEPEFLENLLRFGVSTKSGAQPRGLGLALVQQAVLRLDGTMNVDNDAGAIFTVTLPFTPRS</sequence>
<evidence type="ECO:0000313" key="16">
    <source>
        <dbReference type="EMBL" id="RBL99357.1"/>
    </source>
</evidence>
<evidence type="ECO:0000256" key="1">
    <source>
        <dbReference type="ARBA" id="ARBA00000085"/>
    </source>
</evidence>
<evidence type="ECO:0000256" key="14">
    <source>
        <dbReference type="SAM" id="Phobius"/>
    </source>
</evidence>
<name>A0A365Y9R9_9MICC</name>
<evidence type="ECO:0000256" key="3">
    <source>
        <dbReference type="ARBA" id="ARBA00012438"/>
    </source>
</evidence>
<dbReference type="GO" id="GO:0000155">
    <property type="term" value="F:phosphorelay sensor kinase activity"/>
    <property type="evidence" value="ECO:0007669"/>
    <property type="project" value="TreeGrafter"/>
</dbReference>
<feature type="domain" description="Histidine kinase" evidence="15">
    <location>
        <begin position="390"/>
        <end position="601"/>
    </location>
</feature>
<dbReference type="InterPro" id="IPR036890">
    <property type="entry name" value="HATPase_C_sf"/>
</dbReference>
<dbReference type="SUPFAM" id="SSF55874">
    <property type="entry name" value="ATPase domain of HSP90 chaperone/DNA topoisomerase II/histidine kinase"/>
    <property type="match status" value="1"/>
</dbReference>
<dbReference type="PANTHER" id="PTHR43547:SF10">
    <property type="entry name" value="SENSOR HISTIDINE KINASE DCUS"/>
    <property type="match status" value="1"/>
</dbReference>
<dbReference type="InterPro" id="IPR000014">
    <property type="entry name" value="PAS"/>
</dbReference>
<feature type="transmembrane region" description="Helical" evidence="14">
    <location>
        <begin position="66"/>
        <end position="90"/>
    </location>
</feature>
<evidence type="ECO:0000256" key="7">
    <source>
        <dbReference type="ARBA" id="ARBA00022692"/>
    </source>
</evidence>
<dbReference type="Pfam" id="PF17203">
    <property type="entry name" value="sCache_3_2"/>
    <property type="match status" value="1"/>
</dbReference>
<dbReference type="PANTHER" id="PTHR43547">
    <property type="entry name" value="TWO-COMPONENT HISTIDINE KINASE"/>
    <property type="match status" value="1"/>
</dbReference>
<keyword evidence="13 14" id="KW-0472">Membrane</keyword>
<evidence type="ECO:0000256" key="6">
    <source>
        <dbReference type="ARBA" id="ARBA00022679"/>
    </source>
</evidence>
<keyword evidence="5" id="KW-0597">Phosphoprotein</keyword>
<keyword evidence="6" id="KW-0808">Transferase</keyword>
<evidence type="ECO:0000313" key="17">
    <source>
        <dbReference type="Proteomes" id="UP000252167"/>
    </source>
</evidence>
<dbReference type="SUPFAM" id="SSF103190">
    <property type="entry name" value="Sensory domain-like"/>
    <property type="match status" value="1"/>
</dbReference>
<organism evidence="16 17">
    <name type="scientific">Glutamicibacter soli</name>
    <dbReference type="NCBI Taxonomy" id="453836"/>
    <lineage>
        <taxon>Bacteria</taxon>
        <taxon>Bacillati</taxon>
        <taxon>Actinomycetota</taxon>
        <taxon>Actinomycetes</taxon>
        <taxon>Micrococcales</taxon>
        <taxon>Micrococcaceae</taxon>
        <taxon>Glutamicibacter</taxon>
    </lineage>
</organism>
<evidence type="ECO:0000256" key="8">
    <source>
        <dbReference type="ARBA" id="ARBA00022741"/>
    </source>
</evidence>
<dbReference type="EC" id="2.7.13.3" evidence="3"/>
<evidence type="ECO:0000256" key="5">
    <source>
        <dbReference type="ARBA" id="ARBA00022553"/>
    </source>
</evidence>
<keyword evidence="7 14" id="KW-0812">Transmembrane</keyword>
<gene>
    <name evidence="16" type="ORF">C1H84_15345</name>
</gene>
<comment type="catalytic activity">
    <reaction evidence="1">
        <text>ATP + protein L-histidine = ADP + protein N-phospho-L-histidine.</text>
        <dbReference type="EC" id="2.7.13.3"/>
    </reaction>
</comment>
<evidence type="ECO:0000259" key="15">
    <source>
        <dbReference type="PROSITE" id="PS50109"/>
    </source>
</evidence>
<dbReference type="InterPro" id="IPR004358">
    <property type="entry name" value="Sig_transdc_His_kin-like_C"/>
</dbReference>
<keyword evidence="8" id="KW-0547">Nucleotide-binding</keyword>
<reference evidence="16 17" key="1">
    <citation type="submission" date="2018-01" db="EMBL/GenBank/DDBJ databases">
        <title>Glutamicibacter soli strain NHPC-3 Whole genome sequence and assembly.</title>
        <authorList>
            <person name="Choudhury P."/>
            <person name="Gupta D."/>
            <person name="Sengupta K."/>
            <person name="Jawed A."/>
            <person name="Sultana N."/>
            <person name="Saha P."/>
        </authorList>
    </citation>
    <scope>NUCLEOTIDE SEQUENCE [LARGE SCALE GENOMIC DNA]</scope>
    <source>
        <strain evidence="16 17">NHPC-3</strain>
    </source>
</reference>
<evidence type="ECO:0000256" key="9">
    <source>
        <dbReference type="ARBA" id="ARBA00022777"/>
    </source>
</evidence>
<dbReference type="InterPro" id="IPR029151">
    <property type="entry name" value="Sensor-like_sf"/>
</dbReference>
<keyword evidence="4" id="KW-1003">Cell membrane</keyword>
<dbReference type="GO" id="GO:0005886">
    <property type="term" value="C:plasma membrane"/>
    <property type="evidence" value="ECO:0007669"/>
    <property type="project" value="UniProtKB-SubCell"/>
</dbReference>
<evidence type="ECO:0000256" key="10">
    <source>
        <dbReference type="ARBA" id="ARBA00022840"/>
    </source>
</evidence>
<dbReference type="SUPFAM" id="SSF55785">
    <property type="entry name" value="PYP-like sensor domain (PAS domain)"/>
    <property type="match status" value="1"/>
</dbReference>
<dbReference type="AlphaFoldDB" id="A0A365Y9R9"/>
<evidence type="ECO:0000256" key="2">
    <source>
        <dbReference type="ARBA" id="ARBA00004651"/>
    </source>
</evidence>
<evidence type="ECO:0000256" key="13">
    <source>
        <dbReference type="ARBA" id="ARBA00023136"/>
    </source>
</evidence>
<dbReference type="InterPro" id="IPR003594">
    <property type="entry name" value="HATPase_dom"/>
</dbReference>
<dbReference type="PRINTS" id="PR00344">
    <property type="entry name" value="BCTRLSENSOR"/>
</dbReference>
<dbReference type="SMART" id="SM00387">
    <property type="entry name" value="HATPase_c"/>
    <property type="match status" value="1"/>
</dbReference>
<feature type="transmembrane region" description="Helical" evidence="14">
    <location>
        <begin position="233"/>
        <end position="251"/>
    </location>
</feature>
<keyword evidence="12" id="KW-0902">Two-component regulatory system</keyword>
<dbReference type="Gene3D" id="3.30.450.20">
    <property type="entry name" value="PAS domain"/>
    <property type="match status" value="2"/>
</dbReference>
<evidence type="ECO:0000256" key="11">
    <source>
        <dbReference type="ARBA" id="ARBA00022989"/>
    </source>
</evidence>
<comment type="subcellular location">
    <subcellularLocation>
        <location evidence="2">Cell membrane</location>
        <topology evidence="2">Multi-pass membrane protein</topology>
    </subcellularLocation>
</comment>
<proteinExistence type="predicted"/>
<protein>
    <recommendedName>
        <fullName evidence="3">histidine kinase</fullName>
        <ecNumber evidence="3">2.7.13.3</ecNumber>
    </recommendedName>
</protein>
<keyword evidence="10" id="KW-0067">ATP-binding</keyword>
<accession>A0A365Y9R9</accession>